<dbReference type="AlphaFoldDB" id="A0A0B6ZCI3"/>
<reference evidence="1" key="1">
    <citation type="submission" date="2014-12" db="EMBL/GenBank/DDBJ databases">
        <title>Insight into the proteome of Arion vulgaris.</title>
        <authorList>
            <person name="Aradska J."/>
            <person name="Bulat T."/>
            <person name="Smidak R."/>
            <person name="Sarate P."/>
            <person name="Gangsoo J."/>
            <person name="Sialana F."/>
            <person name="Bilban M."/>
            <person name="Lubec G."/>
        </authorList>
    </citation>
    <scope>NUCLEOTIDE SEQUENCE</scope>
    <source>
        <tissue evidence="1">Skin</tissue>
    </source>
</reference>
<evidence type="ECO:0000313" key="1">
    <source>
        <dbReference type="EMBL" id="CEK66228.1"/>
    </source>
</evidence>
<dbReference type="EMBL" id="HACG01019363">
    <property type="protein sequence ID" value="CEK66228.1"/>
    <property type="molecule type" value="Transcribed_RNA"/>
</dbReference>
<gene>
    <name evidence="1" type="primary">ORF57778</name>
</gene>
<protein>
    <submittedName>
        <fullName evidence="1">Uncharacterized protein</fullName>
    </submittedName>
</protein>
<accession>A0A0B6ZCI3</accession>
<proteinExistence type="predicted"/>
<name>A0A0B6ZCI3_9EUPU</name>
<feature type="non-terminal residue" evidence="1">
    <location>
        <position position="50"/>
    </location>
</feature>
<organism evidence="1">
    <name type="scientific">Arion vulgaris</name>
    <dbReference type="NCBI Taxonomy" id="1028688"/>
    <lineage>
        <taxon>Eukaryota</taxon>
        <taxon>Metazoa</taxon>
        <taxon>Spiralia</taxon>
        <taxon>Lophotrochozoa</taxon>
        <taxon>Mollusca</taxon>
        <taxon>Gastropoda</taxon>
        <taxon>Heterobranchia</taxon>
        <taxon>Euthyneura</taxon>
        <taxon>Panpulmonata</taxon>
        <taxon>Eupulmonata</taxon>
        <taxon>Stylommatophora</taxon>
        <taxon>Helicina</taxon>
        <taxon>Arionoidea</taxon>
        <taxon>Arionidae</taxon>
        <taxon>Arion</taxon>
    </lineage>
</organism>
<sequence length="50" mass="5923">MTILRIMGCLHMAKGAGLSLLFDIRRLDFATFYWSSSWKQVRFHYLLLSQ</sequence>